<dbReference type="Proteomes" id="UP000295598">
    <property type="component" value="Unassembled WGS sequence"/>
</dbReference>
<proteinExistence type="predicted"/>
<dbReference type="AlphaFoldDB" id="A0A4R4IX30"/>
<protein>
    <submittedName>
        <fullName evidence="1">Uncharacterized protein</fullName>
    </submittedName>
</protein>
<organism evidence="1 2">
    <name type="scientific">Photorhabdus khanii subsp. guanajuatensis</name>
    <dbReference type="NCBI Taxonomy" id="2100166"/>
    <lineage>
        <taxon>Bacteria</taxon>
        <taxon>Pseudomonadati</taxon>
        <taxon>Pseudomonadota</taxon>
        <taxon>Gammaproteobacteria</taxon>
        <taxon>Enterobacterales</taxon>
        <taxon>Morganellaceae</taxon>
        <taxon>Photorhabdus</taxon>
    </lineage>
</organism>
<comment type="caution">
    <text evidence="1">The sequence shown here is derived from an EMBL/GenBank/DDBJ whole genome shotgun (WGS) entry which is preliminary data.</text>
</comment>
<name>A0A4R4IX30_9GAMM</name>
<evidence type="ECO:0000313" key="2">
    <source>
        <dbReference type="Proteomes" id="UP000295598"/>
    </source>
</evidence>
<evidence type="ECO:0000313" key="1">
    <source>
        <dbReference type="EMBL" id="TDB45242.1"/>
    </source>
</evidence>
<reference evidence="1 2" key="1">
    <citation type="journal article" date="2019" name="Int. J. Syst. Evol. Microbiol.">
        <title>Photorhabdus khanii subsp. guanajuatensis subsp. nov., isolated from Heterorhabditis atacamensis, and Photorhabdus luminescens subsp. mexicana subsp. nov., isolated from Heterorhabditis mexicana entomopathogenic nematodes.</title>
        <authorList>
            <person name="Machado R.A.R."/>
            <person name="Bruno P."/>
            <person name="Arce C.C.M."/>
            <person name="Liechti N."/>
            <person name="Kohler A."/>
            <person name="Bernal J."/>
            <person name="Bruggmann R."/>
            <person name="Turlings T.C.J."/>
        </authorList>
    </citation>
    <scope>NUCLEOTIDE SEQUENCE [LARGE SCALE GENOMIC DNA]</scope>
    <source>
        <strain evidence="1 2">MEX20-17</strain>
    </source>
</reference>
<gene>
    <name evidence="1" type="ORF">C5467_22235</name>
</gene>
<accession>A0A4R4IX30</accession>
<sequence>MLNGANYTTRQRVFFFAQPDNIRVMVTQAGQPSGWPVPFRPVSHPRLGCHLERENLRW</sequence>
<dbReference type="EMBL" id="PUJY01000069">
    <property type="protein sequence ID" value="TDB45242.1"/>
    <property type="molecule type" value="Genomic_DNA"/>
</dbReference>